<feature type="transmembrane region" description="Helical" evidence="11">
    <location>
        <begin position="90"/>
        <end position="113"/>
    </location>
</feature>
<evidence type="ECO:0000256" key="4">
    <source>
        <dbReference type="ARBA" id="ARBA00022448"/>
    </source>
</evidence>
<evidence type="ECO:0000256" key="8">
    <source>
        <dbReference type="ARBA" id="ARBA00022989"/>
    </source>
</evidence>
<keyword evidence="6 11" id="KW-0812">Transmembrane</keyword>
<dbReference type="eggNOG" id="KOG0254">
    <property type="taxonomic scope" value="Eukaryota"/>
</dbReference>
<comment type="similarity">
    <text evidence="3">Belongs to the major facilitator superfamily. Sugar transporter (TC 2.A.1.1) family.</text>
</comment>
<feature type="transmembrane region" description="Helical" evidence="11">
    <location>
        <begin position="169"/>
        <end position="187"/>
    </location>
</feature>
<evidence type="ECO:0000256" key="9">
    <source>
        <dbReference type="ARBA" id="ARBA00023136"/>
    </source>
</evidence>
<dbReference type="InterPro" id="IPR005829">
    <property type="entry name" value="Sugar_transporter_CS"/>
</dbReference>
<feature type="transmembrane region" description="Helical" evidence="11">
    <location>
        <begin position="824"/>
        <end position="843"/>
    </location>
</feature>
<dbReference type="InterPro" id="IPR050814">
    <property type="entry name" value="Myo-inositol_Transporter"/>
</dbReference>
<feature type="transmembrane region" description="Helical" evidence="11">
    <location>
        <begin position="576"/>
        <end position="597"/>
    </location>
</feature>
<dbReference type="Gene3D" id="1.20.1250.20">
    <property type="entry name" value="MFS general substrate transporter like domains"/>
    <property type="match status" value="2"/>
</dbReference>
<evidence type="ECO:0000256" key="11">
    <source>
        <dbReference type="SAM" id="Phobius"/>
    </source>
</evidence>
<feature type="region of interest" description="Disordered" evidence="10">
    <location>
        <begin position="335"/>
        <end position="355"/>
    </location>
</feature>
<feature type="compositionally biased region" description="Polar residues" evidence="10">
    <location>
        <begin position="335"/>
        <end position="347"/>
    </location>
</feature>
<feature type="transmembrane region" description="Helical" evidence="11">
    <location>
        <begin position="863"/>
        <end position="881"/>
    </location>
</feature>
<evidence type="ECO:0000256" key="1">
    <source>
        <dbReference type="ARBA" id="ARBA00004477"/>
    </source>
</evidence>
<keyword evidence="8 11" id="KW-1133">Transmembrane helix</keyword>
<feature type="transmembrane region" description="Helical" evidence="11">
    <location>
        <begin position="784"/>
        <end position="803"/>
    </location>
</feature>
<dbReference type="Proteomes" id="UP000006591">
    <property type="component" value="Chromosome 3"/>
</dbReference>
<feature type="transmembrane region" description="Helical" evidence="11">
    <location>
        <begin position="550"/>
        <end position="570"/>
    </location>
</feature>
<dbReference type="AlphaFoldDB" id="A0A0E0GG84"/>
<dbReference type="GO" id="GO:0006506">
    <property type="term" value="P:GPI anchor biosynthetic process"/>
    <property type="evidence" value="ECO:0007669"/>
    <property type="project" value="UniProtKB-UniPathway"/>
</dbReference>
<evidence type="ECO:0008006" key="14">
    <source>
        <dbReference type="Google" id="ProtNLM"/>
    </source>
</evidence>
<dbReference type="Pfam" id="PF00083">
    <property type="entry name" value="Sugar_tr"/>
    <property type="match status" value="2"/>
</dbReference>
<evidence type="ECO:0000256" key="6">
    <source>
        <dbReference type="ARBA" id="ARBA00022692"/>
    </source>
</evidence>
<dbReference type="PRINTS" id="PR00171">
    <property type="entry name" value="SUGRTRNSPORT"/>
</dbReference>
<dbReference type="eggNOG" id="KOG3144">
    <property type="taxonomic scope" value="Eukaryota"/>
</dbReference>
<evidence type="ECO:0000256" key="7">
    <source>
        <dbReference type="ARBA" id="ARBA00022824"/>
    </source>
</evidence>
<feature type="transmembrane region" description="Helical" evidence="11">
    <location>
        <begin position="716"/>
        <end position="736"/>
    </location>
</feature>
<feature type="transmembrane region" description="Helical" evidence="11">
    <location>
        <begin position="674"/>
        <end position="704"/>
    </location>
</feature>
<keyword evidence="4" id="KW-0813">Transport</keyword>
<reference evidence="12" key="2">
    <citation type="submission" date="2018-04" db="EMBL/GenBank/DDBJ databases">
        <title>OnivRS2 (Oryza nivara Reference Sequence Version 2).</title>
        <authorList>
            <person name="Zhang J."/>
            <person name="Kudrna D."/>
            <person name="Lee S."/>
            <person name="Talag J."/>
            <person name="Rajasekar S."/>
            <person name="Welchert J."/>
            <person name="Hsing Y.-I."/>
            <person name="Wing R.A."/>
        </authorList>
    </citation>
    <scope>NUCLEOTIDE SEQUENCE [LARGE SCALE GENOMIC DNA]</scope>
    <source>
        <strain evidence="12">SL10</strain>
    </source>
</reference>
<dbReference type="PROSITE" id="PS00217">
    <property type="entry name" value="SUGAR_TRANSPORT_2"/>
    <property type="match status" value="1"/>
</dbReference>
<dbReference type="UniPathway" id="UPA00196"/>
<feature type="region of interest" description="Disordered" evidence="10">
    <location>
        <begin position="1"/>
        <end position="22"/>
    </location>
</feature>
<dbReference type="Gramene" id="ONIVA03G01920.1">
    <property type="protein sequence ID" value="ONIVA03G01920.1"/>
    <property type="gene ID" value="ONIVA03G01920"/>
</dbReference>
<feature type="transmembrane region" description="Helical" evidence="11">
    <location>
        <begin position="125"/>
        <end position="149"/>
    </location>
</feature>
<evidence type="ECO:0000313" key="12">
    <source>
        <dbReference type="EnsemblPlants" id="ONIVA03G01920.1"/>
    </source>
</evidence>
<evidence type="ECO:0000256" key="3">
    <source>
        <dbReference type="ARBA" id="ARBA00010992"/>
    </source>
</evidence>
<keyword evidence="7" id="KW-0256">Endoplasmic reticulum</keyword>
<evidence type="ECO:0000256" key="10">
    <source>
        <dbReference type="SAM" id="MobiDB-lite"/>
    </source>
</evidence>
<dbReference type="InterPro" id="IPR005828">
    <property type="entry name" value="MFS_sugar_transport-like"/>
</dbReference>
<proteinExistence type="inferred from homology"/>
<dbReference type="PANTHER" id="PTHR48020">
    <property type="entry name" value="PROTON MYO-INOSITOL COTRANSPORTER"/>
    <property type="match status" value="1"/>
</dbReference>
<comment type="pathway">
    <text evidence="2">Glycolipid biosynthesis; glycosylphosphatidylinositol-anchor biosynthesis.</text>
</comment>
<evidence type="ECO:0000313" key="13">
    <source>
        <dbReference type="Proteomes" id="UP000006591"/>
    </source>
</evidence>
<accession>A0A0E0GG84</accession>
<reference evidence="12" key="1">
    <citation type="submission" date="2015-04" db="UniProtKB">
        <authorList>
            <consortium name="EnsemblPlants"/>
        </authorList>
    </citation>
    <scope>IDENTIFICATION</scope>
    <source>
        <strain evidence="12">SL10</strain>
    </source>
</reference>
<dbReference type="GO" id="GO:0022857">
    <property type="term" value="F:transmembrane transporter activity"/>
    <property type="evidence" value="ECO:0007669"/>
    <property type="project" value="InterPro"/>
</dbReference>
<evidence type="ECO:0000256" key="2">
    <source>
        <dbReference type="ARBA" id="ARBA00004687"/>
    </source>
</evidence>
<feature type="transmembrane region" description="Helical" evidence="11">
    <location>
        <begin position="520"/>
        <end position="538"/>
    </location>
</feature>
<dbReference type="InterPro" id="IPR036259">
    <property type="entry name" value="MFS_trans_sf"/>
</dbReference>
<keyword evidence="13" id="KW-1185">Reference proteome</keyword>
<dbReference type="PANTHER" id="PTHR48020:SF35">
    <property type="entry name" value="SUGAR TRANSPORTER"/>
    <property type="match status" value="1"/>
</dbReference>
<evidence type="ECO:0000256" key="5">
    <source>
        <dbReference type="ARBA" id="ARBA00022502"/>
    </source>
</evidence>
<dbReference type="Pfam" id="PF06699">
    <property type="entry name" value="PIG-F"/>
    <property type="match status" value="1"/>
</dbReference>
<keyword evidence="5" id="KW-0337">GPI-anchor biosynthesis</keyword>
<feature type="transmembrane region" description="Helical" evidence="11">
    <location>
        <begin position="194"/>
        <end position="213"/>
    </location>
</feature>
<dbReference type="GO" id="GO:0005789">
    <property type="term" value="C:endoplasmic reticulum membrane"/>
    <property type="evidence" value="ECO:0007669"/>
    <property type="project" value="UniProtKB-SubCell"/>
</dbReference>
<keyword evidence="9 11" id="KW-0472">Membrane</keyword>
<dbReference type="InterPro" id="IPR003663">
    <property type="entry name" value="Sugar/inositol_transpt"/>
</dbReference>
<protein>
    <recommendedName>
        <fullName evidence="14">Major facilitator superfamily (MFS) profile domain-containing protein</fullName>
    </recommendedName>
</protein>
<feature type="transmembrane region" description="Helical" evidence="11">
    <location>
        <begin position="748"/>
        <end position="772"/>
    </location>
</feature>
<comment type="subcellular location">
    <subcellularLocation>
        <location evidence="1">Endoplasmic reticulum membrane</location>
        <topology evidence="1">Multi-pass membrane protein</topology>
    </subcellularLocation>
</comment>
<sequence length="892" mass="96760">MAADLGAWKNTRQQYSPSSPISLGSSVFSESSLELSTTTADGSTANAVLAAIVASIGNLLQGWDNAAIAGAIMYIKNEFNLQNDPMMEGLILAMSLIGATIITALSGMITNSIGKRPLLSVSNEYMLLLARLIYGFGSGLVVTYAPLYISETAPTNMRGLLNTLPQFNGSLGMLLSYIMVFLMSLTLNPNWRIMLGSLSIPSFVFLLLCIFYLPESPVFLVSKGKIEEAKNVMKRLRGTNEVSSEIAFLIQGLTVDQDNYIEDYMIGHNNDEFDDQSISNTETTKLYGHEEGVTWFARPFKGKNVVESDHSPIPNLLDPIVTLFDSIHGNILNTPEFTSSGNMSNDIEQPKTDLESQEDLDTDYEDDLGHPLLFHQGSYMEGIDDACVNGGWHMAWKFVQRENEFGQTQDDFQQIFLQGDILQAGRVSHATALVSTPSFHHSIGPAMVHPSKFNLSTEGQSWSDLLQPGVKQGLIVGVTIQILQQLAGISGILYYTPQILEQAGAGILLKWFNVSSSSSSILTSALTTFMMLPSIGIAMKCMDRYGRRSLLLYTIPMLIVSLIILIVVNVMNLEAIFGAILSTFGVIIYVCCFVMGFGPIPNVLCSELFPPSCRNRCILPTAASAFAAGRRPPPSIPIHPASEQGRRSSSCCFLRRRRPPSIPRASRVAVARPVASAASILVSASSAVAVHALCFAGIVAAHQLSGRGMLVSNPAYALRLLVVFEAPLVIAVFSLLRRNPKRCSFLKAAARGLLGLPIGAFLNAFGAIVLGAPIGIKYWAATTYWSLLMSLFTFVPAACVFGASKVNWQAVLSHSIYCGSTDSVDYMISAPAHGAVIGAWLGAWPMPLDWERPWQEWPISVTYGSVAGHLIGMAISLALVVTHKRRGRAKAD</sequence>
<dbReference type="EnsemblPlants" id="ONIVA03G01920.1">
    <property type="protein sequence ID" value="ONIVA03G01920.1"/>
    <property type="gene ID" value="ONIVA03G01920"/>
</dbReference>
<dbReference type="InterPro" id="IPR009580">
    <property type="entry name" value="GPI_biosynthesis_protein_Pig-F"/>
</dbReference>
<dbReference type="SUPFAM" id="SSF103473">
    <property type="entry name" value="MFS general substrate transporter"/>
    <property type="match status" value="1"/>
</dbReference>
<dbReference type="STRING" id="4536.A0A0E0GG84"/>
<name>A0A0E0GG84_ORYNI</name>
<organism evidence="12">
    <name type="scientific">Oryza nivara</name>
    <name type="common">Indian wild rice</name>
    <name type="synonym">Oryza sativa f. spontanea</name>
    <dbReference type="NCBI Taxonomy" id="4536"/>
    <lineage>
        <taxon>Eukaryota</taxon>
        <taxon>Viridiplantae</taxon>
        <taxon>Streptophyta</taxon>
        <taxon>Embryophyta</taxon>
        <taxon>Tracheophyta</taxon>
        <taxon>Spermatophyta</taxon>
        <taxon>Magnoliopsida</taxon>
        <taxon>Liliopsida</taxon>
        <taxon>Poales</taxon>
        <taxon>Poaceae</taxon>
        <taxon>BOP clade</taxon>
        <taxon>Oryzoideae</taxon>
        <taxon>Oryzeae</taxon>
        <taxon>Oryzinae</taxon>
        <taxon>Oryza</taxon>
    </lineage>
</organism>